<protein>
    <submittedName>
        <fullName evidence="1">Uncharacterized protein</fullName>
    </submittedName>
</protein>
<evidence type="ECO:0000313" key="1">
    <source>
        <dbReference type="EMBL" id="AGS49792.1"/>
    </source>
</evidence>
<reference evidence="1" key="1">
    <citation type="journal article" date="2013" name="Proc. Natl. Acad. Sci. U.S.A.">
        <title>Mapping gene clusters within arrayed metagenomic libraries to expand the structural diversity of biomedically relevant natural products.</title>
        <authorList>
            <person name="Owen J.G."/>
            <person name="Reddy B.V."/>
            <person name="Ternei M.A."/>
            <person name="Charlop-Powers Z."/>
            <person name="Calle P.Y."/>
            <person name="Kim J.H."/>
            <person name="Brady S.F."/>
        </authorList>
    </citation>
    <scope>NUCLEOTIDE SEQUENCE</scope>
</reference>
<name>S5UCY8_9BACT</name>
<sequence>MIDLFGKIGRHWLGREVLPPDERARVEALLRQLDFRGGEPALADRELAVEAFIGEWHLTAHKRRRLELAPGAPSRRGIFRTPSAAYNDQQRRAAEPAVVEQAEHAYKVFVAHWRSAPGRPPLGRSRSGHR</sequence>
<organism evidence="1">
    <name type="scientific">uncultured bacterium esnapd15</name>
    <dbReference type="NCBI Taxonomy" id="1366595"/>
    <lineage>
        <taxon>Bacteria</taxon>
        <taxon>environmental samples</taxon>
    </lineage>
</organism>
<dbReference type="EMBL" id="KF264554">
    <property type="protein sequence ID" value="AGS49792.1"/>
    <property type="molecule type" value="Genomic_DNA"/>
</dbReference>
<proteinExistence type="predicted"/>
<accession>S5UCY8</accession>
<dbReference type="AlphaFoldDB" id="S5UCY8"/>